<dbReference type="GO" id="GO:0016787">
    <property type="term" value="F:hydrolase activity"/>
    <property type="evidence" value="ECO:0007669"/>
    <property type="project" value="UniProtKB-KW"/>
</dbReference>
<dbReference type="PROSITE" id="PS51712">
    <property type="entry name" value="G_ENGA"/>
    <property type="match status" value="2"/>
</dbReference>
<dbReference type="PIRSF" id="PIRSF006485">
    <property type="entry name" value="GTP-binding_EngA"/>
    <property type="match status" value="1"/>
</dbReference>
<keyword evidence="4 10" id="KW-0677">Repeat</keyword>
<evidence type="ECO:0000313" key="12">
    <source>
        <dbReference type="EMBL" id="WRP18552.1"/>
    </source>
</evidence>
<feature type="domain" description="EngA-type G" evidence="11">
    <location>
        <begin position="197"/>
        <end position="373"/>
    </location>
</feature>
<feature type="domain" description="EngA-type G" evidence="11">
    <location>
        <begin position="17"/>
        <end position="182"/>
    </location>
</feature>
<dbReference type="InterPro" id="IPR032859">
    <property type="entry name" value="KH_dom-like"/>
</dbReference>
<dbReference type="InterPro" id="IPR006073">
    <property type="entry name" value="GTP-bd"/>
</dbReference>
<sequence>MRAEPAGEGNAAAVPLPKVAIVGRPNVGKSTLFNRLVRRRVAIVHPQPGVTRDRLEAAVTWRGRSFVLVDTGGLLDAVPREGMEGVVWQQASAAVQEASLLLLVVDVRDGAMALDRQLANWLRRSGKPSLLVVNKVDAPAHEAGIHEFAALGLGEGVPVSAASGRGVGELLDRILDLLGSRMPAQAPAPSPAGPPPVRIAIVGRPNVGKSSLVNAIVGQQRVAVDERPGTTRDAVDIDFEWQGRRISLVDTAGIRKRARPGARDVEQLAVARAFRAMSRSDVAIVLIDATEGVTFQDARLAGRAAELGLAVVLAVNKWDRIGRPDQSVERYVPEVRHAAGRLDWAPVHFISALEQWGVRELLRSALAAADRRARPLDPEIVRSCVDEAVRLRPPASPGRAAVRITGVRQVASRPPTLVLSVQGADRLDDAYLRYLERQLRSRIDLTGTPVRWAVRPVAKRRPALPASGHS</sequence>
<evidence type="ECO:0000256" key="2">
    <source>
        <dbReference type="ARBA" id="ARBA00020953"/>
    </source>
</evidence>
<dbReference type="CDD" id="cd01894">
    <property type="entry name" value="EngA1"/>
    <property type="match status" value="1"/>
</dbReference>
<evidence type="ECO:0000256" key="1">
    <source>
        <dbReference type="ARBA" id="ARBA00008279"/>
    </source>
</evidence>
<accession>A0ABZ1C0F0</accession>
<gene>
    <name evidence="8 12" type="primary">der</name>
    <name evidence="12" type="ORF">U7230_06000</name>
</gene>
<evidence type="ECO:0000256" key="5">
    <source>
        <dbReference type="ARBA" id="ARBA00022741"/>
    </source>
</evidence>
<protein>
    <recommendedName>
        <fullName evidence="2 8">GTPase Der</fullName>
    </recommendedName>
    <alternativeName>
        <fullName evidence="7 8">GTP-binding protein EngA</fullName>
    </alternativeName>
</protein>
<evidence type="ECO:0000256" key="4">
    <source>
        <dbReference type="ARBA" id="ARBA00022737"/>
    </source>
</evidence>
<comment type="function">
    <text evidence="8 10">GTPase that plays an essential role in the late steps of ribosome biogenesis.</text>
</comment>
<feature type="binding site" evidence="8">
    <location>
        <begin position="316"/>
        <end position="319"/>
    </location>
    <ligand>
        <name>GTP</name>
        <dbReference type="ChEBI" id="CHEBI:37565"/>
        <label>2</label>
    </ligand>
</feature>
<feature type="binding site" evidence="8">
    <location>
        <begin position="134"/>
        <end position="137"/>
    </location>
    <ligand>
        <name>GTP</name>
        <dbReference type="ChEBI" id="CHEBI:37565"/>
        <label>1</label>
    </ligand>
</feature>
<dbReference type="InterPro" id="IPR016484">
    <property type="entry name" value="GTPase_Der"/>
</dbReference>
<dbReference type="Pfam" id="PF14714">
    <property type="entry name" value="KH_dom-like"/>
    <property type="match status" value="1"/>
</dbReference>
<dbReference type="RefSeq" id="WP_324717825.1">
    <property type="nucleotide sequence ID" value="NZ_CP141615.1"/>
</dbReference>
<dbReference type="Gene3D" id="3.30.300.20">
    <property type="match status" value="1"/>
</dbReference>
<evidence type="ECO:0000256" key="9">
    <source>
        <dbReference type="PROSITE-ProRule" id="PRU01049"/>
    </source>
</evidence>
<name>A0ABZ1C0F0_9FIRM</name>
<evidence type="ECO:0000256" key="10">
    <source>
        <dbReference type="RuleBase" id="RU004481"/>
    </source>
</evidence>
<dbReference type="PANTHER" id="PTHR43834">
    <property type="entry name" value="GTPASE DER"/>
    <property type="match status" value="1"/>
</dbReference>
<keyword evidence="12" id="KW-0378">Hydrolase</keyword>
<keyword evidence="3 8" id="KW-0690">Ribosome biogenesis</keyword>
<dbReference type="InterPro" id="IPR015946">
    <property type="entry name" value="KH_dom-like_a/b"/>
</dbReference>
<dbReference type="Gene3D" id="3.40.50.300">
    <property type="entry name" value="P-loop containing nucleotide triphosphate hydrolases"/>
    <property type="match status" value="2"/>
</dbReference>
<dbReference type="HAMAP" id="MF_00195">
    <property type="entry name" value="GTPase_Der"/>
    <property type="match status" value="1"/>
</dbReference>
<keyword evidence="13" id="KW-1185">Reference proteome</keyword>
<dbReference type="EMBL" id="CP141615">
    <property type="protein sequence ID" value="WRP18552.1"/>
    <property type="molecule type" value="Genomic_DNA"/>
</dbReference>
<dbReference type="InterPro" id="IPR031166">
    <property type="entry name" value="G_ENGA"/>
</dbReference>
<dbReference type="PRINTS" id="PR00326">
    <property type="entry name" value="GTP1OBG"/>
</dbReference>
<evidence type="ECO:0000256" key="3">
    <source>
        <dbReference type="ARBA" id="ARBA00022517"/>
    </source>
</evidence>
<dbReference type="Proteomes" id="UP001332192">
    <property type="component" value="Chromosome"/>
</dbReference>
<dbReference type="PANTHER" id="PTHR43834:SF6">
    <property type="entry name" value="GTPASE DER"/>
    <property type="match status" value="1"/>
</dbReference>
<comment type="subunit">
    <text evidence="8">Associates with the 50S ribosomal subunit.</text>
</comment>
<dbReference type="InterPro" id="IPR003593">
    <property type="entry name" value="AAA+_ATPase"/>
</dbReference>
<reference evidence="12 13" key="1">
    <citation type="journal article" date="2024" name="Front. Microbiol.">
        <title>Novel thermophilic genera Geochorda gen. nov. and Carboxydochorda gen. nov. from the deep terrestrial subsurface reveal the ecophysiological diversity in the class Limnochordia.</title>
        <authorList>
            <person name="Karnachuk O.V."/>
            <person name="Lukina A.P."/>
            <person name="Avakyan M.R."/>
            <person name="Kadnikov V.V."/>
            <person name="Begmatov S."/>
            <person name="Beletsky A.V."/>
            <person name="Vlasova K.G."/>
            <person name="Novikov A.A."/>
            <person name="Shcherbakova V.A."/>
            <person name="Mardanov A.V."/>
            <person name="Ravin N.V."/>
        </authorList>
    </citation>
    <scope>NUCLEOTIDE SEQUENCE [LARGE SCALE GENOMIC DNA]</scope>
    <source>
        <strain evidence="12 13">L945</strain>
    </source>
</reference>
<feature type="binding site" evidence="8">
    <location>
        <begin position="23"/>
        <end position="30"/>
    </location>
    <ligand>
        <name>GTP</name>
        <dbReference type="ChEBI" id="CHEBI:37565"/>
        <label>1</label>
    </ligand>
</feature>
<dbReference type="CDD" id="cd01895">
    <property type="entry name" value="EngA2"/>
    <property type="match status" value="1"/>
</dbReference>
<dbReference type="NCBIfam" id="TIGR00231">
    <property type="entry name" value="small_GTP"/>
    <property type="match status" value="2"/>
</dbReference>
<keyword evidence="5 8" id="KW-0547">Nucleotide-binding</keyword>
<evidence type="ECO:0000313" key="13">
    <source>
        <dbReference type="Proteomes" id="UP001332192"/>
    </source>
</evidence>
<dbReference type="Pfam" id="PF01926">
    <property type="entry name" value="MMR_HSR1"/>
    <property type="match status" value="2"/>
</dbReference>
<evidence type="ECO:0000259" key="11">
    <source>
        <dbReference type="PROSITE" id="PS51712"/>
    </source>
</evidence>
<dbReference type="SMART" id="SM00382">
    <property type="entry name" value="AAA"/>
    <property type="match status" value="2"/>
</dbReference>
<proteinExistence type="inferred from homology"/>
<dbReference type="InterPro" id="IPR027417">
    <property type="entry name" value="P-loop_NTPase"/>
</dbReference>
<feature type="binding site" evidence="8">
    <location>
        <begin position="203"/>
        <end position="210"/>
    </location>
    <ligand>
        <name>GTP</name>
        <dbReference type="ChEBI" id="CHEBI:37565"/>
        <label>2</label>
    </ligand>
</feature>
<feature type="binding site" evidence="8">
    <location>
        <begin position="70"/>
        <end position="74"/>
    </location>
    <ligand>
        <name>GTP</name>
        <dbReference type="ChEBI" id="CHEBI:37565"/>
        <label>1</label>
    </ligand>
</feature>
<feature type="binding site" evidence="8">
    <location>
        <begin position="250"/>
        <end position="254"/>
    </location>
    <ligand>
        <name>GTP</name>
        <dbReference type="ChEBI" id="CHEBI:37565"/>
        <label>2</label>
    </ligand>
</feature>
<evidence type="ECO:0000256" key="6">
    <source>
        <dbReference type="ARBA" id="ARBA00023134"/>
    </source>
</evidence>
<evidence type="ECO:0000256" key="8">
    <source>
        <dbReference type="HAMAP-Rule" id="MF_00195"/>
    </source>
</evidence>
<comment type="similarity">
    <text evidence="1 8 9 10">Belongs to the TRAFAC class TrmE-Era-EngA-EngB-Septin-like GTPase superfamily. EngA (Der) GTPase family.</text>
</comment>
<dbReference type="SUPFAM" id="SSF52540">
    <property type="entry name" value="P-loop containing nucleoside triphosphate hydrolases"/>
    <property type="match status" value="2"/>
</dbReference>
<dbReference type="NCBIfam" id="TIGR03594">
    <property type="entry name" value="GTPase_EngA"/>
    <property type="match status" value="1"/>
</dbReference>
<evidence type="ECO:0000256" key="7">
    <source>
        <dbReference type="ARBA" id="ARBA00032345"/>
    </source>
</evidence>
<keyword evidence="6 8" id="KW-0342">GTP-binding</keyword>
<organism evidence="12 13">
    <name type="scientific">Carboxydichorda subterranea</name>
    <dbReference type="NCBI Taxonomy" id="3109565"/>
    <lineage>
        <taxon>Bacteria</taxon>
        <taxon>Bacillati</taxon>
        <taxon>Bacillota</taxon>
        <taxon>Limnochordia</taxon>
        <taxon>Limnochordales</taxon>
        <taxon>Geochordaceae</taxon>
        <taxon>Carboxydichorda</taxon>
    </lineage>
</organism>
<dbReference type="InterPro" id="IPR005225">
    <property type="entry name" value="Small_GTP-bd"/>
</dbReference>